<evidence type="ECO:0000259" key="6">
    <source>
        <dbReference type="Pfam" id="PF08281"/>
    </source>
</evidence>
<dbReference type="NCBIfam" id="TIGR02937">
    <property type="entry name" value="sigma70-ECF"/>
    <property type="match status" value="1"/>
</dbReference>
<proteinExistence type="inferred from homology"/>
<dbReference type="PANTHER" id="PTHR43133:SF51">
    <property type="entry name" value="RNA POLYMERASE SIGMA FACTOR"/>
    <property type="match status" value="1"/>
</dbReference>
<organism evidence="7 8">
    <name type="scientific">Ruminococcus albus</name>
    <dbReference type="NCBI Taxonomy" id="1264"/>
    <lineage>
        <taxon>Bacteria</taxon>
        <taxon>Bacillati</taxon>
        <taxon>Bacillota</taxon>
        <taxon>Clostridia</taxon>
        <taxon>Eubacteriales</taxon>
        <taxon>Oscillospiraceae</taxon>
        <taxon>Ruminococcus</taxon>
    </lineage>
</organism>
<sequence length="188" mass="21787">MDEFEDDRELVELFLSRDAAAVTKTEKRYEKRLIGLAKSFLSDPRDAEECVNDTYLKAWNSIPPQKPEDLFSYLARLCRCTAYNIIEKQQTAKRSAQLVELTHEMEECIPDVSRSSSPDDKFISALINEFLDTLSKDKCDIFVKRYWFGESVEEIASETGFTASKVKTTLHRTREKLRKFLEKKGVQP</sequence>
<dbReference type="Pfam" id="PF04542">
    <property type="entry name" value="Sigma70_r2"/>
    <property type="match status" value="1"/>
</dbReference>
<dbReference type="PANTHER" id="PTHR43133">
    <property type="entry name" value="RNA POLYMERASE ECF-TYPE SIGMA FACTO"/>
    <property type="match status" value="1"/>
</dbReference>
<dbReference type="EMBL" id="FOAT01000019">
    <property type="protein sequence ID" value="SEL31295.1"/>
    <property type="molecule type" value="Genomic_DNA"/>
</dbReference>
<dbReference type="CDD" id="cd06171">
    <property type="entry name" value="Sigma70_r4"/>
    <property type="match status" value="1"/>
</dbReference>
<dbReference type="GO" id="GO:0006352">
    <property type="term" value="P:DNA-templated transcription initiation"/>
    <property type="evidence" value="ECO:0007669"/>
    <property type="project" value="InterPro"/>
</dbReference>
<evidence type="ECO:0000313" key="8">
    <source>
        <dbReference type="Proteomes" id="UP000186015"/>
    </source>
</evidence>
<gene>
    <name evidence="7" type="ORF">SAMN05216469_11925</name>
</gene>
<evidence type="ECO:0000256" key="4">
    <source>
        <dbReference type="ARBA" id="ARBA00023163"/>
    </source>
</evidence>
<reference evidence="7 8" key="1">
    <citation type="submission" date="2016-10" db="EMBL/GenBank/DDBJ databases">
        <authorList>
            <person name="de Groot N.N."/>
        </authorList>
    </citation>
    <scope>NUCLEOTIDE SEQUENCE [LARGE SCALE GENOMIC DNA]</scope>
    <source>
        <strain evidence="7 8">KH2T6</strain>
    </source>
</reference>
<dbReference type="Gene3D" id="1.10.10.10">
    <property type="entry name" value="Winged helix-like DNA-binding domain superfamily/Winged helix DNA-binding domain"/>
    <property type="match status" value="1"/>
</dbReference>
<dbReference type="SUPFAM" id="SSF88946">
    <property type="entry name" value="Sigma2 domain of RNA polymerase sigma factors"/>
    <property type="match status" value="1"/>
</dbReference>
<keyword evidence="2" id="KW-0805">Transcription regulation</keyword>
<dbReference type="InterPro" id="IPR013325">
    <property type="entry name" value="RNA_pol_sigma_r2"/>
</dbReference>
<dbReference type="RefSeq" id="WP_074835548.1">
    <property type="nucleotide sequence ID" value="NZ_FOAT01000019.1"/>
</dbReference>
<name>A0A1H7P7S0_RUMAL</name>
<dbReference type="InterPro" id="IPR039425">
    <property type="entry name" value="RNA_pol_sigma-70-like"/>
</dbReference>
<evidence type="ECO:0000256" key="3">
    <source>
        <dbReference type="ARBA" id="ARBA00023082"/>
    </source>
</evidence>
<dbReference type="OrthoDB" id="9808901at2"/>
<dbReference type="GO" id="GO:0016987">
    <property type="term" value="F:sigma factor activity"/>
    <property type="evidence" value="ECO:0007669"/>
    <property type="project" value="UniProtKB-KW"/>
</dbReference>
<dbReference type="InterPro" id="IPR036388">
    <property type="entry name" value="WH-like_DNA-bd_sf"/>
</dbReference>
<accession>A0A1H7P7S0</accession>
<dbReference type="InterPro" id="IPR007627">
    <property type="entry name" value="RNA_pol_sigma70_r2"/>
</dbReference>
<dbReference type="SUPFAM" id="SSF88659">
    <property type="entry name" value="Sigma3 and sigma4 domains of RNA polymerase sigma factors"/>
    <property type="match status" value="1"/>
</dbReference>
<keyword evidence="3" id="KW-0731">Sigma factor</keyword>
<evidence type="ECO:0000259" key="5">
    <source>
        <dbReference type="Pfam" id="PF04542"/>
    </source>
</evidence>
<evidence type="ECO:0000256" key="2">
    <source>
        <dbReference type="ARBA" id="ARBA00023015"/>
    </source>
</evidence>
<keyword evidence="4" id="KW-0804">Transcription</keyword>
<protein>
    <submittedName>
        <fullName evidence="7">RNA polymerase sigma-70 factor, ECF subfamily</fullName>
    </submittedName>
</protein>
<dbReference type="InterPro" id="IPR013324">
    <property type="entry name" value="RNA_pol_sigma_r3/r4-like"/>
</dbReference>
<dbReference type="InterPro" id="IPR013249">
    <property type="entry name" value="RNA_pol_sigma70_r4_t2"/>
</dbReference>
<dbReference type="GO" id="GO:0003677">
    <property type="term" value="F:DNA binding"/>
    <property type="evidence" value="ECO:0007669"/>
    <property type="project" value="InterPro"/>
</dbReference>
<comment type="similarity">
    <text evidence="1">Belongs to the sigma-70 factor family. ECF subfamily.</text>
</comment>
<feature type="domain" description="RNA polymerase sigma-70 region 2" evidence="5">
    <location>
        <begin position="28"/>
        <end position="90"/>
    </location>
</feature>
<evidence type="ECO:0000313" key="7">
    <source>
        <dbReference type="EMBL" id="SEL31295.1"/>
    </source>
</evidence>
<dbReference type="InterPro" id="IPR014284">
    <property type="entry name" value="RNA_pol_sigma-70_dom"/>
</dbReference>
<dbReference type="Gene3D" id="1.10.1740.10">
    <property type="match status" value="1"/>
</dbReference>
<dbReference type="Proteomes" id="UP000186015">
    <property type="component" value="Unassembled WGS sequence"/>
</dbReference>
<feature type="domain" description="RNA polymerase sigma factor 70 region 4 type 2" evidence="6">
    <location>
        <begin position="127"/>
        <end position="177"/>
    </location>
</feature>
<evidence type="ECO:0000256" key="1">
    <source>
        <dbReference type="ARBA" id="ARBA00010641"/>
    </source>
</evidence>
<dbReference type="AlphaFoldDB" id="A0A1H7P7S0"/>
<dbReference type="Pfam" id="PF08281">
    <property type="entry name" value="Sigma70_r4_2"/>
    <property type="match status" value="1"/>
</dbReference>